<protein>
    <submittedName>
        <fullName evidence="2">SUN domain-containing protein</fullName>
    </submittedName>
</protein>
<dbReference type="Proteomes" id="UP000095286">
    <property type="component" value="Unplaced"/>
</dbReference>
<dbReference type="WBParaSite" id="RSKR_0000455600.1">
    <property type="protein sequence ID" value="RSKR_0000455600.1"/>
    <property type="gene ID" value="RSKR_0000455600"/>
</dbReference>
<name>A0AC35TVQ3_9BILA</name>
<evidence type="ECO:0000313" key="1">
    <source>
        <dbReference type="Proteomes" id="UP000095286"/>
    </source>
</evidence>
<sequence length="586" mass="66779">MNSAPLTKGQIDSILDCKSTVRTTFSTADSSIYDSNSDNVYIIPNMSRPRLGTRVYQSPESTHIKRNSVRYVKNIFISLYYYTSTFFTYQFQAINHLFLTVLTKLFISSQFSSGEKENVSSDEAYYSSDGEVEIHANVQKVFKVKRITHSRERFLAGIQQKLYSICVAPFVYIWSLMMSVKRCLIAVVAACWRWVLLLIVLGLLARTLYPIAKEAYENSLIQKSADTKLPVTGKQEVDMFLVERLIQDTIRQEASKWPVQQLDSKEIHKLIKDTIELETPKCPEHQLDTVLVTKMIKDTIGLEASKSPVQELDTSLINKMIKETIALETPKCPEQQLDTALINTMIKETIQMEAPKCPEQQLDTSVITKLIRETMQLEGPKHTEQQLDTALINKLIREAIEIYDHDKTGLADYAMESAGGSIIGTRCTKTYNEKSRVESLWGVPLWYVNYSPRTVIQRKSQGTIPGECWCFEGETGYLTIQLSKDIHVTQISYEHVPAKLVPTGEAKSAPKKIQFWSYQDEKDPETKVDLGEFVYDNKGKPLQFFQTKNSDLTTSIIEVEVKNNYGSLFTCLYRLRVHGHLPQAST</sequence>
<reference evidence="2" key="1">
    <citation type="submission" date="2016-11" db="UniProtKB">
        <authorList>
            <consortium name="WormBaseParasite"/>
        </authorList>
    </citation>
    <scope>IDENTIFICATION</scope>
    <source>
        <strain evidence="2">KR3021</strain>
    </source>
</reference>
<evidence type="ECO:0000313" key="2">
    <source>
        <dbReference type="WBParaSite" id="RSKR_0000455600.1"/>
    </source>
</evidence>
<organism evidence="1 2">
    <name type="scientific">Rhabditophanes sp. KR3021</name>
    <dbReference type="NCBI Taxonomy" id="114890"/>
    <lineage>
        <taxon>Eukaryota</taxon>
        <taxon>Metazoa</taxon>
        <taxon>Ecdysozoa</taxon>
        <taxon>Nematoda</taxon>
        <taxon>Chromadorea</taxon>
        <taxon>Rhabditida</taxon>
        <taxon>Tylenchina</taxon>
        <taxon>Panagrolaimomorpha</taxon>
        <taxon>Strongyloidoidea</taxon>
        <taxon>Alloionematidae</taxon>
        <taxon>Rhabditophanes</taxon>
    </lineage>
</organism>
<proteinExistence type="predicted"/>
<accession>A0AC35TVQ3</accession>